<evidence type="ECO:0000313" key="1">
    <source>
        <dbReference type="EMBL" id="SDP31883.1"/>
    </source>
</evidence>
<proteinExistence type="predicted"/>
<dbReference type="AlphaFoldDB" id="A0A1H0RQZ0"/>
<sequence length="88" mass="9291">MSNPIGLSDLPPELQAHLTEFMDPQTLVAALTTLPAVQARARARARLQQIRAAMLAAQQAALAAQQAAQDATDALMESVYNEQFGGSG</sequence>
<gene>
    <name evidence="1" type="ORF">SAMN05192558_10884</name>
</gene>
<dbReference type="STRING" id="504798.SAMN05421871_11384"/>
<reference evidence="2" key="1">
    <citation type="submission" date="2016-10" db="EMBL/GenBank/DDBJ databases">
        <authorList>
            <person name="Varghese N."/>
            <person name="Submissions S."/>
        </authorList>
    </citation>
    <scope>NUCLEOTIDE SEQUENCE [LARGE SCALE GENOMIC DNA]</scope>
    <source>
        <strain evidence="2">IBRC-M 10655</strain>
    </source>
</reference>
<dbReference type="RefSeq" id="WP_091378484.1">
    <property type="nucleotide sequence ID" value="NZ_FNDV01000013.1"/>
</dbReference>
<dbReference type="EMBL" id="FNJB01000008">
    <property type="protein sequence ID" value="SDP31883.1"/>
    <property type="molecule type" value="Genomic_DNA"/>
</dbReference>
<keyword evidence="2" id="KW-1185">Reference proteome</keyword>
<evidence type="ECO:0000313" key="2">
    <source>
        <dbReference type="Proteomes" id="UP000199651"/>
    </source>
</evidence>
<name>A0A1H0RQZ0_9PSEU</name>
<protein>
    <submittedName>
        <fullName evidence="1">Uncharacterized protein</fullName>
    </submittedName>
</protein>
<organism evidence="1 2">
    <name type="scientific">Actinokineospora alba</name>
    <dbReference type="NCBI Taxonomy" id="504798"/>
    <lineage>
        <taxon>Bacteria</taxon>
        <taxon>Bacillati</taxon>
        <taxon>Actinomycetota</taxon>
        <taxon>Actinomycetes</taxon>
        <taxon>Pseudonocardiales</taxon>
        <taxon>Pseudonocardiaceae</taxon>
        <taxon>Actinokineospora</taxon>
    </lineage>
</organism>
<dbReference type="Proteomes" id="UP000199651">
    <property type="component" value="Unassembled WGS sequence"/>
</dbReference>
<accession>A0A1H0RQZ0</accession>